<keyword evidence="6 10" id="KW-0862">Zinc</keyword>
<dbReference type="GO" id="GO:0004222">
    <property type="term" value="F:metalloendopeptidase activity"/>
    <property type="evidence" value="ECO:0007669"/>
    <property type="project" value="InterPro"/>
</dbReference>
<proteinExistence type="inferred from homology"/>
<evidence type="ECO:0000256" key="8">
    <source>
        <dbReference type="ARBA" id="ARBA00023049"/>
    </source>
</evidence>
<gene>
    <name evidence="13" type="ORF">WSS_A07459</name>
</gene>
<keyword evidence="4" id="KW-0479">Metal-binding</keyword>
<dbReference type="PANTHER" id="PTHR43221:SF3">
    <property type="entry name" value="SLL1280 PROTEIN"/>
    <property type="match status" value="1"/>
</dbReference>
<comment type="cofactor">
    <cofactor evidence="10">
        <name>Zn(2+)</name>
        <dbReference type="ChEBI" id="CHEBI:29105"/>
    </cofactor>
    <text evidence="10">Binds 1 zinc ion per subunit.</text>
</comment>
<dbReference type="Pfam" id="PF01435">
    <property type="entry name" value="Peptidase_M48"/>
    <property type="match status" value="1"/>
</dbReference>
<keyword evidence="9" id="KW-0472">Membrane</keyword>
<comment type="caution">
    <text evidence="13">The sequence shown here is derived from an EMBL/GenBank/DDBJ whole genome shotgun (WGS) entry which is preliminary data.</text>
</comment>
<dbReference type="AlphaFoldDB" id="K8XPB8"/>
<keyword evidence="2 10" id="KW-0645">Protease</keyword>
<dbReference type="CDD" id="cd07325">
    <property type="entry name" value="M48_Ste24p_like"/>
    <property type="match status" value="1"/>
</dbReference>
<evidence type="ECO:0000256" key="7">
    <source>
        <dbReference type="ARBA" id="ARBA00022989"/>
    </source>
</evidence>
<feature type="domain" description="Peptidase M48" evidence="12">
    <location>
        <begin position="109"/>
        <end position="304"/>
    </location>
</feature>
<evidence type="ECO:0000313" key="13">
    <source>
        <dbReference type="EMBL" id="EKT83304.1"/>
    </source>
</evidence>
<evidence type="ECO:0000256" key="5">
    <source>
        <dbReference type="ARBA" id="ARBA00022801"/>
    </source>
</evidence>
<evidence type="ECO:0000256" key="9">
    <source>
        <dbReference type="ARBA" id="ARBA00023136"/>
    </source>
</evidence>
<organism evidence="13 14">
    <name type="scientific">Rhodococcus opacus M213</name>
    <dbReference type="NCBI Taxonomy" id="1129896"/>
    <lineage>
        <taxon>Bacteria</taxon>
        <taxon>Bacillati</taxon>
        <taxon>Actinomycetota</taxon>
        <taxon>Actinomycetes</taxon>
        <taxon>Mycobacteriales</taxon>
        <taxon>Nocardiaceae</taxon>
        <taxon>Rhodococcus</taxon>
    </lineage>
</organism>
<name>K8XPB8_RHOOP</name>
<keyword evidence="8 10" id="KW-0482">Metalloprotease</keyword>
<protein>
    <submittedName>
        <fullName evidence="13">Peptidase M48 family protein</fullName>
    </submittedName>
</protein>
<keyword evidence="5 10" id="KW-0378">Hydrolase</keyword>
<dbReference type="GO" id="GO:0046872">
    <property type="term" value="F:metal ion binding"/>
    <property type="evidence" value="ECO:0007669"/>
    <property type="project" value="UniProtKB-KW"/>
</dbReference>
<evidence type="ECO:0000259" key="12">
    <source>
        <dbReference type="Pfam" id="PF01435"/>
    </source>
</evidence>
<keyword evidence="7" id="KW-1133">Transmembrane helix</keyword>
<evidence type="ECO:0000256" key="1">
    <source>
        <dbReference type="ARBA" id="ARBA00022475"/>
    </source>
</evidence>
<dbReference type="InterPro" id="IPR001915">
    <property type="entry name" value="Peptidase_M48"/>
</dbReference>
<reference evidence="13 14" key="1">
    <citation type="journal article" date="2013" name="Genome Announc.">
        <title>Draft Genome Sequence of Rhodococcus opacus Strain M213 Shows a Diverse Catabolic Potential.</title>
        <authorList>
            <person name="Pathak A."/>
            <person name="Green S.J."/>
            <person name="Ogram A."/>
            <person name="Chauhan A."/>
        </authorList>
    </citation>
    <scope>NUCLEOTIDE SEQUENCE [LARGE SCALE GENOMIC DNA]</scope>
    <source>
        <strain evidence="13 14">M213</strain>
    </source>
</reference>
<feature type="compositionally biased region" description="Polar residues" evidence="11">
    <location>
        <begin position="34"/>
        <end position="46"/>
    </location>
</feature>
<evidence type="ECO:0000256" key="6">
    <source>
        <dbReference type="ARBA" id="ARBA00022833"/>
    </source>
</evidence>
<dbReference type="Proteomes" id="UP000005951">
    <property type="component" value="Unassembled WGS sequence"/>
</dbReference>
<dbReference type="Gene3D" id="3.30.2010.10">
    <property type="entry name" value="Metalloproteases ('zincins'), catalytic domain"/>
    <property type="match status" value="1"/>
</dbReference>
<keyword evidence="1" id="KW-1003">Cell membrane</keyword>
<dbReference type="EMBL" id="AJYC02000021">
    <property type="protein sequence ID" value="EKT83304.1"/>
    <property type="molecule type" value="Genomic_DNA"/>
</dbReference>
<sequence>MFGAAAVVGGWQNAQHDRRRYLRRYPDREGTAPRTPTQGESLTTTPDRVRTAFPEISSRAWEHPADRAALVTLRTLKGFDTVFRTISGLLQERQHRLMYLATSVRVDERQFSDLHDLRSDCVRILGADETPELFVLQTPVVNAFTIGMDRPFIVVTTGLLDVMNYEEQRFIIGHELGHALSGHAVYRTILMHLMRLAGTIGWIPIGGWALRAIIAALMEWQRKSELSGDRAGLLCGQDVHTALRVQLKLAGGSRVSEIDTDAFLAQAAEYDASGDLRDGVLKLLNIELLTHPFSVLRAAELKKWVDSGAYAAILRGEYPRRGEDDDAKISEEFRKATKSYKQNFDTSNDPLIRMLREIGSGLGTTVDAVGNGVGDVAADIKERFTHWRRNSDGNKDSDGDS</sequence>
<evidence type="ECO:0000256" key="3">
    <source>
        <dbReference type="ARBA" id="ARBA00022692"/>
    </source>
</evidence>
<feature type="region of interest" description="Disordered" evidence="11">
    <location>
        <begin position="23"/>
        <end position="48"/>
    </location>
</feature>
<evidence type="ECO:0000256" key="10">
    <source>
        <dbReference type="RuleBase" id="RU003983"/>
    </source>
</evidence>
<keyword evidence="3" id="KW-0812">Transmembrane</keyword>
<comment type="similarity">
    <text evidence="10">Belongs to the peptidase M48 family.</text>
</comment>
<evidence type="ECO:0000313" key="14">
    <source>
        <dbReference type="Proteomes" id="UP000005951"/>
    </source>
</evidence>
<evidence type="ECO:0000256" key="4">
    <source>
        <dbReference type="ARBA" id="ARBA00022723"/>
    </source>
</evidence>
<dbReference type="PANTHER" id="PTHR43221">
    <property type="entry name" value="PROTEASE HTPX"/>
    <property type="match status" value="1"/>
</dbReference>
<evidence type="ECO:0000256" key="11">
    <source>
        <dbReference type="SAM" id="MobiDB-lite"/>
    </source>
</evidence>
<evidence type="ECO:0000256" key="2">
    <source>
        <dbReference type="ARBA" id="ARBA00022670"/>
    </source>
</evidence>
<accession>K8XPB8</accession>
<dbReference type="InterPro" id="IPR050083">
    <property type="entry name" value="HtpX_protease"/>
</dbReference>
<dbReference type="GO" id="GO:0006508">
    <property type="term" value="P:proteolysis"/>
    <property type="evidence" value="ECO:0007669"/>
    <property type="project" value="UniProtKB-KW"/>
</dbReference>